<organism evidence="2">
    <name type="scientific">marine metagenome</name>
    <dbReference type="NCBI Taxonomy" id="408172"/>
    <lineage>
        <taxon>unclassified sequences</taxon>
        <taxon>metagenomes</taxon>
        <taxon>ecological metagenomes</taxon>
    </lineage>
</organism>
<feature type="non-terminal residue" evidence="2">
    <location>
        <position position="88"/>
    </location>
</feature>
<evidence type="ECO:0000313" key="2">
    <source>
        <dbReference type="EMBL" id="SVC99550.1"/>
    </source>
</evidence>
<feature type="domain" description="LarA-like N-terminal" evidence="1">
    <location>
        <begin position="16"/>
        <end position="84"/>
    </location>
</feature>
<name>A0A382RQ29_9ZZZZ</name>
<evidence type="ECO:0000259" key="1">
    <source>
        <dbReference type="Pfam" id="PF09861"/>
    </source>
</evidence>
<dbReference type="Pfam" id="PF09861">
    <property type="entry name" value="Lar_N"/>
    <property type="match status" value="1"/>
</dbReference>
<dbReference type="InterPro" id="IPR018657">
    <property type="entry name" value="LarA-like_N"/>
</dbReference>
<gene>
    <name evidence="2" type="ORF">METZ01_LOCUS352404</name>
</gene>
<dbReference type="AlphaFoldDB" id="A0A382RQ29"/>
<dbReference type="EMBL" id="UINC01123222">
    <property type="protein sequence ID" value="SVC99550.1"/>
    <property type="molecule type" value="Genomic_DNA"/>
</dbReference>
<accession>A0A382RQ29</accession>
<reference evidence="2" key="1">
    <citation type="submission" date="2018-05" db="EMBL/GenBank/DDBJ databases">
        <authorList>
            <person name="Lanie J.A."/>
            <person name="Ng W.-L."/>
            <person name="Kazmierczak K.M."/>
            <person name="Andrzejewski T.M."/>
            <person name="Davidsen T.M."/>
            <person name="Wayne K.J."/>
            <person name="Tettelin H."/>
            <person name="Glass J.I."/>
            <person name="Rusch D."/>
            <person name="Podicherti R."/>
            <person name="Tsui H.-C.T."/>
            <person name="Winkler M.E."/>
        </authorList>
    </citation>
    <scope>NUCLEOTIDE SEQUENCE</scope>
</reference>
<protein>
    <recommendedName>
        <fullName evidence="1">LarA-like N-terminal domain-containing protein</fullName>
    </recommendedName>
</protein>
<proteinExistence type="predicted"/>
<sequence length="88" mass="9357">MSVISQIAEGNESLTEEQVKELIAQSLPVVDYAGKKILLIVPDSTRTAPVGLLFKAIHAQIGGCAAKLDVMIALGTHPPMSEEAICER</sequence>
<dbReference type="Gene3D" id="3.40.50.11440">
    <property type="match status" value="1"/>
</dbReference>
<dbReference type="GO" id="GO:0050043">
    <property type="term" value="F:lactate racemase activity"/>
    <property type="evidence" value="ECO:0007669"/>
    <property type="project" value="InterPro"/>
</dbReference>